<dbReference type="PANTHER" id="PTHR35369">
    <property type="entry name" value="BLR3025 PROTEIN-RELATED"/>
    <property type="match status" value="1"/>
</dbReference>
<organism evidence="10 11">
    <name type="scientific">Parvularcula dongshanensis</name>
    <dbReference type="NCBI Taxonomy" id="1173995"/>
    <lineage>
        <taxon>Bacteria</taxon>
        <taxon>Pseudomonadati</taxon>
        <taxon>Pseudomonadota</taxon>
        <taxon>Alphaproteobacteria</taxon>
        <taxon>Parvularculales</taxon>
        <taxon>Parvularculaceae</taxon>
        <taxon>Parvularcula</taxon>
    </lineage>
</organism>
<evidence type="ECO:0000313" key="11">
    <source>
        <dbReference type="Proteomes" id="UP000563524"/>
    </source>
</evidence>
<dbReference type="InterPro" id="IPR045443">
    <property type="entry name" value="DUF6504"/>
</dbReference>
<dbReference type="CDD" id="cd03468">
    <property type="entry name" value="PolY_like"/>
    <property type="match status" value="1"/>
</dbReference>
<feature type="domain" description="DNA polymerase Y-family little finger" evidence="8">
    <location>
        <begin position="226"/>
        <end position="323"/>
    </location>
</feature>
<dbReference type="Proteomes" id="UP000563524">
    <property type="component" value="Unassembled WGS sequence"/>
</dbReference>
<feature type="domain" description="UmuC" evidence="7">
    <location>
        <begin position="4"/>
        <end position="127"/>
    </location>
</feature>
<comment type="function">
    <text evidence="5">Poorly processive, error-prone DNA polymerase involved in untargeted mutagenesis. Copies undamaged DNA at stalled replication forks, which arise in vivo from mismatched or misaligned primer ends. These misaligned primers can be extended by PolIV. Exhibits no 3'-5' exonuclease (proofreading) activity. May be involved in translesional synthesis, in conjunction with the beta clamp from PolIII.</text>
</comment>
<evidence type="ECO:0000256" key="6">
    <source>
        <dbReference type="ARBA" id="ARBA00049244"/>
    </source>
</evidence>
<evidence type="ECO:0000259" key="8">
    <source>
        <dbReference type="Pfam" id="PF11799"/>
    </source>
</evidence>
<name>A0A840I2A1_9PROT</name>
<dbReference type="AlphaFoldDB" id="A0A840I2A1"/>
<keyword evidence="4" id="KW-0227">DNA damage</keyword>
<feature type="domain" description="DUF6504" evidence="9">
    <location>
        <begin position="403"/>
        <end position="474"/>
    </location>
</feature>
<dbReference type="Pfam" id="PF20114">
    <property type="entry name" value="DUF6504"/>
    <property type="match status" value="1"/>
</dbReference>
<comment type="similarity">
    <text evidence="1">Belongs to the DNA polymerase type-Y family.</text>
</comment>
<dbReference type="EC" id="2.7.7.7" evidence="3"/>
<evidence type="ECO:0000259" key="9">
    <source>
        <dbReference type="Pfam" id="PF20114"/>
    </source>
</evidence>
<comment type="subunit">
    <text evidence="2">Monomer.</text>
</comment>
<dbReference type="EMBL" id="JACHOB010000001">
    <property type="protein sequence ID" value="MBB4658411.1"/>
    <property type="molecule type" value="Genomic_DNA"/>
</dbReference>
<accession>A0A840I2A1</accession>
<evidence type="ECO:0000256" key="5">
    <source>
        <dbReference type="ARBA" id="ARBA00025589"/>
    </source>
</evidence>
<dbReference type="Gene3D" id="3.40.1170.60">
    <property type="match status" value="1"/>
</dbReference>
<dbReference type="PANTHER" id="PTHR35369:SF2">
    <property type="entry name" value="BLR3025 PROTEIN"/>
    <property type="match status" value="1"/>
</dbReference>
<gene>
    <name evidence="10" type="ORF">GGQ59_000911</name>
</gene>
<evidence type="ECO:0000259" key="7">
    <source>
        <dbReference type="Pfam" id="PF00817"/>
    </source>
</evidence>
<evidence type="ECO:0000256" key="2">
    <source>
        <dbReference type="ARBA" id="ARBA00011245"/>
    </source>
</evidence>
<reference evidence="10 11" key="1">
    <citation type="submission" date="2020-08" db="EMBL/GenBank/DDBJ databases">
        <title>Genomic Encyclopedia of Type Strains, Phase IV (KMG-IV): sequencing the most valuable type-strain genomes for metagenomic binning, comparative biology and taxonomic classification.</title>
        <authorList>
            <person name="Goeker M."/>
        </authorList>
    </citation>
    <scope>NUCLEOTIDE SEQUENCE [LARGE SCALE GENOMIC DNA]</scope>
    <source>
        <strain evidence="10 11">DSM 102850</strain>
    </source>
</reference>
<dbReference type="Pfam" id="PF00817">
    <property type="entry name" value="IMS"/>
    <property type="match status" value="1"/>
</dbReference>
<dbReference type="InterPro" id="IPR050356">
    <property type="entry name" value="SulA_CellDiv_inhibitor"/>
</dbReference>
<dbReference type="InterPro" id="IPR043128">
    <property type="entry name" value="Rev_trsase/Diguanyl_cyclase"/>
</dbReference>
<dbReference type="GO" id="GO:0006281">
    <property type="term" value="P:DNA repair"/>
    <property type="evidence" value="ECO:0007669"/>
    <property type="project" value="InterPro"/>
</dbReference>
<dbReference type="GO" id="GO:0003684">
    <property type="term" value="F:damaged DNA binding"/>
    <property type="evidence" value="ECO:0007669"/>
    <property type="project" value="InterPro"/>
</dbReference>
<evidence type="ECO:0000256" key="1">
    <source>
        <dbReference type="ARBA" id="ARBA00010945"/>
    </source>
</evidence>
<evidence type="ECO:0000313" key="10">
    <source>
        <dbReference type="EMBL" id="MBB4658411.1"/>
    </source>
</evidence>
<evidence type="ECO:0000256" key="4">
    <source>
        <dbReference type="ARBA" id="ARBA00022763"/>
    </source>
</evidence>
<dbReference type="InterPro" id="IPR001126">
    <property type="entry name" value="UmuC"/>
</dbReference>
<dbReference type="Gene3D" id="3.30.70.270">
    <property type="match status" value="1"/>
</dbReference>
<dbReference type="InterPro" id="IPR017961">
    <property type="entry name" value="DNA_pol_Y-fam_little_finger"/>
</dbReference>
<comment type="caution">
    <text evidence="10">The sequence shown here is derived from an EMBL/GenBank/DDBJ whole genome shotgun (WGS) entry which is preliminary data.</text>
</comment>
<protein>
    <recommendedName>
        <fullName evidence="3">DNA-directed DNA polymerase</fullName>
        <ecNumber evidence="3">2.7.7.7</ecNumber>
    </recommendedName>
</protein>
<dbReference type="SUPFAM" id="SSF56672">
    <property type="entry name" value="DNA/RNA polymerases"/>
    <property type="match status" value="1"/>
</dbReference>
<proteinExistence type="inferred from homology"/>
<dbReference type="Pfam" id="PF11799">
    <property type="entry name" value="IMS_C"/>
    <property type="match status" value="1"/>
</dbReference>
<comment type="catalytic activity">
    <reaction evidence="6">
        <text>DNA(n) + a 2'-deoxyribonucleoside 5'-triphosphate = DNA(n+1) + diphosphate</text>
        <dbReference type="Rhea" id="RHEA:22508"/>
        <dbReference type="Rhea" id="RHEA-COMP:17339"/>
        <dbReference type="Rhea" id="RHEA-COMP:17340"/>
        <dbReference type="ChEBI" id="CHEBI:33019"/>
        <dbReference type="ChEBI" id="CHEBI:61560"/>
        <dbReference type="ChEBI" id="CHEBI:173112"/>
        <dbReference type="EC" id="2.7.7.7"/>
    </reaction>
</comment>
<sequence>MPPEPFVVAEATGQKRLVLCASYAAAAAGVAQGQTVALAQASVPGLTVLEADREADAASLARLAVWALRYTPLVAPDGRDGLVLDTTGADHLAGGEAALLSDLLTRLRKAKLSVRGALSSSHTLSWALARFGTGTDGPGRIVPPGGEEEAAAPLPVAALGMTPAQGSALRRLGLDRIGEVAAAPRSSLALRFGPDLTGRLDRLHARMPEPLTPIEAPELIRARLRLAEPIAHQAGIEAALERLTDELCAALVRRGLGVRILDLHYRRVDGEVQILRARAAASSRDPIHLRRLFKESLETIDPGFGIERLDLVAVRTGRLEARQRVTGEENPPPLEPLIDRIGARVGPGHVYRVAPTEADLPERSCRRTGPLAAPAILVWDRGPRPALLIEPPEPVEVLALLPDHPPRRFTWRGCQHQVTRADGPECMMAEWWRADEEVALTRDYYRVETQAGGRYWLFRARDEAAGTASWFVHGVFA</sequence>
<keyword evidence="11" id="KW-1185">Reference proteome</keyword>
<evidence type="ECO:0000256" key="3">
    <source>
        <dbReference type="ARBA" id="ARBA00012417"/>
    </source>
</evidence>
<dbReference type="InterPro" id="IPR043502">
    <property type="entry name" value="DNA/RNA_pol_sf"/>
</dbReference>